<dbReference type="PROSITE" id="PS00160">
    <property type="entry name" value="ALDOLASE_KDPG_KHG_2"/>
    <property type="match status" value="1"/>
</dbReference>
<dbReference type="Gene3D" id="3.20.20.70">
    <property type="entry name" value="Aldolase class I"/>
    <property type="match status" value="1"/>
</dbReference>
<dbReference type="Proteomes" id="UP000092932">
    <property type="component" value="Chromosome"/>
</dbReference>
<evidence type="ECO:0000313" key="7">
    <source>
        <dbReference type="Proteomes" id="UP000092932"/>
    </source>
</evidence>
<dbReference type="AlphaFoldDB" id="A0A1B2AAW6"/>
<dbReference type="EMBL" id="CP016591">
    <property type="protein sequence ID" value="ANY19286.1"/>
    <property type="molecule type" value="Genomic_DNA"/>
</dbReference>
<dbReference type="RefSeq" id="WP_074428268.1">
    <property type="nucleotide sequence ID" value="NZ_CP016591.1"/>
</dbReference>
<sequence length="208" mass="20991">MPDLQQTLESMPVVAIIRGVRPDEAEGVAEAILGAGIGAIEVPLNSPDPFASIDKLASRFGDQAIIGAGTVLSADDVRRLADAGGRIAVAPNTDAAVIAACLSSGIEPMPGFVTPTEAFAAYAAGARWLKLFPAGTLGPAYLKAMKAVLPWDARVLAVGGVGAANLADWEGAGLAGFGIGTDIYAPGDSPDMVGAKARRLAAAVRAID</sequence>
<dbReference type="GO" id="GO:0008674">
    <property type="term" value="F:2-dehydro-3-deoxy-6-phosphogalactonate aldolase activity"/>
    <property type="evidence" value="ECO:0007669"/>
    <property type="project" value="UniProtKB-EC"/>
</dbReference>
<dbReference type="PATRIC" id="fig|692370.5.peg.771"/>
<evidence type="ECO:0000256" key="3">
    <source>
        <dbReference type="ARBA" id="ARBA00011233"/>
    </source>
</evidence>
<dbReference type="InterPro" id="IPR031338">
    <property type="entry name" value="KDPG/KHG_AS_2"/>
</dbReference>
<evidence type="ECO:0000256" key="1">
    <source>
        <dbReference type="ARBA" id="ARBA00004761"/>
    </source>
</evidence>
<evidence type="ECO:0000256" key="5">
    <source>
        <dbReference type="ARBA" id="ARBA00023277"/>
    </source>
</evidence>
<evidence type="ECO:0000313" key="6">
    <source>
        <dbReference type="EMBL" id="ANY19286.1"/>
    </source>
</evidence>
<keyword evidence="4 6" id="KW-0456">Lyase</keyword>
<keyword evidence="7" id="KW-1185">Reference proteome</keyword>
<dbReference type="PANTHER" id="PTHR30246:SF1">
    <property type="entry name" value="2-DEHYDRO-3-DEOXY-6-PHOSPHOGALACTONATE ALDOLASE-RELATED"/>
    <property type="match status" value="1"/>
</dbReference>
<comment type="pathway">
    <text evidence="1">Carbohydrate acid metabolism.</text>
</comment>
<dbReference type="InterPro" id="IPR000887">
    <property type="entry name" value="Aldlse_KDPG_KHG"/>
</dbReference>
<protein>
    <submittedName>
        <fullName evidence="6">2-dehydro-3-deoxy-6-phosphogalactonate aldolase</fullName>
        <ecNumber evidence="6">4.1.2.21</ecNumber>
    </submittedName>
</protein>
<dbReference type="KEGG" id="ado:A6F68_00757"/>
<name>A0A1B2AAW6_9SPHN</name>
<reference evidence="6 7" key="1">
    <citation type="submission" date="2016-07" db="EMBL/GenBank/DDBJ databases">
        <title>Complete genome sequence of Altererythrobacter dongtanensis KCTC 22672, a type strain with esterase isolated from tidal flat.</title>
        <authorList>
            <person name="Cheng H."/>
            <person name="Wu Y.-H."/>
            <person name="Zhou P."/>
            <person name="Huo Y.-Y."/>
            <person name="Wang C.-S."/>
            <person name="Xu X.-W."/>
        </authorList>
    </citation>
    <scope>NUCLEOTIDE SEQUENCE [LARGE SCALE GENOMIC DNA]</scope>
    <source>
        <strain evidence="6 7">KCTC 22672</strain>
    </source>
</reference>
<dbReference type="SUPFAM" id="SSF51569">
    <property type="entry name" value="Aldolase"/>
    <property type="match status" value="1"/>
</dbReference>
<keyword evidence="5" id="KW-0119">Carbohydrate metabolism</keyword>
<evidence type="ECO:0000256" key="2">
    <source>
        <dbReference type="ARBA" id="ARBA00006906"/>
    </source>
</evidence>
<accession>A0A1B2AAW6</accession>
<proteinExistence type="inferred from homology"/>
<dbReference type="OrthoDB" id="7204076at2"/>
<dbReference type="STRING" id="692370.A6F68_00757"/>
<dbReference type="EC" id="4.1.2.21" evidence="6"/>
<dbReference type="Pfam" id="PF01081">
    <property type="entry name" value="Aldolase"/>
    <property type="match status" value="1"/>
</dbReference>
<dbReference type="PANTHER" id="PTHR30246">
    <property type="entry name" value="2-KETO-3-DEOXY-6-PHOSPHOGLUCONATE ALDOLASE"/>
    <property type="match status" value="1"/>
</dbReference>
<comment type="similarity">
    <text evidence="2">Belongs to the KHG/KDPG aldolase family.</text>
</comment>
<dbReference type="CDD" id="cd00452">
    <property type="entry name" value="KDPG_aldolase"/>
    <property type="match status" value="1"/>
</dbReference>
<gene>
    <name evidence="6" type="primary">dgoA</name>
    <name evidence="6" type="ORF">A6F68_00757</name>
</gene>
<organism evidence="6 7">
    <name type="scientific">Tsuneonella dongtanensis</name>
    <dbReference type="NCBI Taxonomy" id="692370"/>
    <lineage>
        <taxon>Bacteria</taxon>
        <taxon>Pseudomonadati</taxon>
        <taxon>Pseudomonadota</taxon>
        <taxon>Alphaproteobacteria</taxon>
        <taxon>Sphingomonadales</taxon>
        <taxon>Erythrobacteraceae</taxon>
        <taxon>Tsuneonella</taxon>
    </lineage>
</organism>
<dbReference type="InterPro" id="IPR013785">
    <property type="entry name" value="Aldolase_TIM"/>
</dbReference>
<evidence type="ECO:0000256" key="4">
    <source>
        <dbReference type="ARBA" id="ARBA00023239"/>
    </source>
</evidence>
<comment type="subunit">
    <text evidence="3">Homotrimer.</text>
</comment>
<dbReference type="NCBIfam" id="NF006600">
    <property type="entry name" value="PRK09140.1"/>
    <property type="match status" value="1"/>
</dbReference>